<keyword evidence="2" id="KW-0732">Signal</keyword>
<feature type="signal peptide" evidence="2">
    <location>
        <begin position="1"/>
        <end position="22"/>
    </location>
</feature>
<keyword evidence="1" id="KW-0472">Membrane</keyword>
<dbReference type="InterPro" id="IPR008993">
    <property type="entry name" value="TIMP-like_OB-fold"/>
</dbReference>
<feature type="transmembrane region" description="Helical" evidence="1">
    <location>
        <begin position="172"/>
        <end position="194"/>
    </location>
</feature>
<organism evidence="3 4">
    <name type="scientific">Paenibacillus sambharensis</name>
    <dbReference type="NCBI Taxonomy" id="1803190"/>
    <lineage>
        <taxon>Bacteria</taxon>
        <taxon>Bacillati</taxon>
        <taxon>Bacillota</taxon>
        <taxon>Bacilli</taxon>
        <taxon>Bacillales</taxon>
        <taxon>Paenibacillaceae</taxon>
        <taxon>Paenibacillus</taxon>
    </lineage>
</organism>
<keyword evidence="1" id="KW-0812">Transmembrane</keyword>
<feature type="chain" id="PRO_5039375720" description="Tissue inhibitor of metalloproteinase" evidence="2">
    <location>
        <begin position="23"/>
        <end position="199"/>
    </location>
</feature>
<accession>A0A2W1L6X5</accession>
<sequence length="199" mass="21239">MKNKFMLCLGCALLLLSITLIADNRKAQACSCPAPRSMDEIMQSEDEVFAGTVVEITKPRGKFQSSADPLTIRMNVTRVWKGIVPAEAVIETAQSSASCGYDGFKEGGAYLVVAEETPNGLHTGLCFGNKPMGSVGQELAYLGDGYAPSLAEADPAVTKKSTQNLSNENSGYSLFAMLAAAVVLAAVCWAAVIMRRRKY</sequence>
<dbReference type="Gene3D" id="2.40.50.120">
    <property type="match status" value="1"/>
</dbReference>
<gene>
    <name evidence="3" type="ORF">DNH61_16510</name>
</gene>
<dbReference type="RefSeq" id="WP_111147791.1">
    <property type="nucleotide sequence ID" value="NZ_QKRB01000051.1"/>
</dbReference>
<dbReference type="SUPFAM" id="SSF50242">
    <property type="entry name" value="TIMP-like"/>
    <property type="match status" value="1"/>
</dbReference>
<evidence type="ECO:0008006" key="5">
    <source>
        <dbReference type="Google" id="ProtNLM"/>
    </source>
</evidence>
<evidence type="ECO:0000313" key="4">
    <source>
        <dbReference type="Proteomes" id="UP000249522"/>
    </source>
</evidence>
<protein>
    <recommendedName>
        <fullName evidence="5">Tissue inhibitor of metalloproteinase</fullName>
    </recommendedName>
</protein>
<name>A0A2W1L6X5_9BACL</name>
<keyword evidence="4" id="KW-1185">Reference proteome</keyword>
<comment type="caution">
    <text evidence="3">The sequence shown here is derived from an EMBL/GenBank/DDBJ whole genome shotgun (WGS) entry which is preliminary data.</text>
</comment>
<evidence type="ECO:0000256" key="2">
    <source>
        <dbReference type="SAM" id="SignalP"/>
    </source>
</evidence>
<dbReference type="Proteomes" id="UP000249522">
    <property type="component" value="Unassembled WGS sequence"/>
</dbReference>
<evidence type="ECO:0000256" key="1">
    <source>
        <dbReference type="SAM" id="Phobius"/>
    </source>
</evidence>
<dbReference type="AlphaFoldDB" id="A0A2W1L6X5"/>
<proteinExistence type="predicted"/>
<keyword evidence="1" id="KW-1133">Transmembrane helix</keyword>
<dbReference type="EMBL" id="QKRB01000051">
    <property type="protein sequence ID" value="PZD94569.1"/>
    <property type="molecule type" value="Genomic_DNA"/>
</dbReference>
<evidence type="ECO:0000313" key="3">
    <source>
        <dbReference type="EMBL" id="PZD94569.1"/>
    </source>
</evidence>
<dbReference type="OrthoDB" id="8221747at2"/>
<reference evidence="3 4" key="1">
    <citation type="submission" date="2018-06" db="EMBL/GenBank/DDBJ databases">
        <title>Paenibacillus imtechensis sp. nov.</title>
        <authorList>
            <person name="Pinnaka A.K."/>
            <person name="Singh H."/>
            <person name="Kaur M."/>
        </authorList>
    </citation>
    <scope>NUCLEOTIDE SEQUENCE [LARGE SCALE GENOMIC DNA]</scope>
    <source>
        <strain evidence="3 4">SMB1</strain>
    </source>
</reference>